<feature type="compositionally biased region" description="Basic and acidic residues" evidence="1">
    <location>
        <begin position="118"/>
        <end position="129"/>
    </location>
</feature>
<evidence type="ECO:0000313" key="2">
    <source>
        <dbReference type="EMBL" id="CAD0204067.1"/>
    </source>
</evidence>
<feature type="compositionally biased region" description="Low complexity" evidence="1">
    <location>
        <begin position="99"/>
        <end position="112"/>
    </location>
</feature>
<organism evidence="2 3">
    <name type="scientific">Chrysodeixis includens</name>
    <name type="common">Soybean looper</name>
    <name type="synonym">Pseudoplusia includens</name>
    <dbReference type="NCBI Taxonomy" id="689277"/>
    <lineage>
        <taxon>Eukaryota</taxon>
        <taxon>Metazoa</taxon>
        <taxon>Ecdysozoa</taxon>
        <taxon>Arthropoda</taxon>
        <taxon>Hexapoda</taxon>
        <taxon>Insecta</taxon>
        <taxon>Pterygota</taxon>
        <taxon>Neoptera</taxon>
        <taxon>Endopterygota</taxon>
        <taxon>Lepidoptera</taxon>
        <taxon>Glossata</taxon>
        <taxon>Ditrysia</taxon>
        <taxon>Noctuoidea</taxon>
        <taxon>Noctuidae</taxon>
        <taxon>Plusiinae</taxon>
        <taxon>Chrysodeixis</taxon>
    </lineage>
</organism>
<dbReference type="Proteomes" id="UP001154114">
    <property type="component" value="Chromosome 20"/>
</dbReference>
<protein>
    <submittedName>
        <fullName evidence="2">Uncharacterized protein</fullName>
    </submittedName>
</protein>
<accession>A0A9N8L4K1</accession>
<dbReference type="AlphaFoldDB" id="A0A9N8L4K1"/>
<proteinExistence type="predicted"/>
<name>A0A9N8L4K1_CHRIL</name>
<reference evidence="2" key="1">
    <citation type="submission" date="2021-12" db="EMBL/GenBank/DDBJ databases">
        <authorList>
            <person name="King R."/>
        </authorList>
    </citation>
    <scope>NUCLEOTIDE SEQUENCE</scope>
</reference>
<evidence type="ECO:0000313" key="3">
    <source>
        <dbReference type="Proteomes" id="UP001154114"/>
    </source>
</evidence>
<gene>
    <name evidence="2" type="ORF">CINC_LOCUS6377</name>
</gene>
<feature type="compositionally biased region" description="Basic and acidic residues" evidence="1">
    <location>
        <begin position="74"/>
        <end position="92"/>
    </location>
</feature>
<feature type="region of interest" description="Disordered" evidence="1">
    <location>
        <begin position="1"/>
        <end position="24"/>
    </location>
</feature>
<sequence length="173" mass="18389">MRSLPSHSSILNVRSSRNSGDSVTGRCVGAANSHQYISITSNSSHILFSAPIVVFPSFDVKPIKCHARGSRPHRVGDGARVEHSRARREDGAPRPAGVSAAPTRASHAARAGAAGGGELERGVKEEWVRGGRGAEPAPAETRRDPARAAPDCQSYTLSHRTLTDAFISICRMN</sequence>
<keyword evidence="3" id="KW-1185">Reference proteome</keyword>
<feature type="compositionally biased region" description="Polar residues" evidence="1">
    <location>
        <begin position="1"/>
        <end position="22"/>
    </location>
</feature>
<evidence type="ECO:0000256" key="1">
    <source>
        <dbReference type="SAM" id="MobiDB-lite"/>
    </source>
</evidence>
<feature type="region of interest" description="Disordered" evidence="1">
    <location>
        <begin position="67"/>
        <end position="149"/>
    </location>
</feature>
<dbReference type="EMBL" id="LR824023">
    <property type="protein sequence ID" value="CAD0204067.1"/>
    <property type="molecule type" value="Genomic_DNA"/>
</dbReference>